<dbReference type="SMART" id="SM00028">
    <property type="entry name" value="TPR"/>
    <property type="match status" value="4"/>
</dbReference>
<gene>
    <name evidence="2" type="ORF">METZ01_LOCUS105163</name>
</gene>
<dbReference type="Pfam" id="PF00188">
    <property type="entry name" value="CAP"/>
    <property type="match status" value="1"/>
</dbReference>
<dbReference type="PANTHER" id="PTHR31157">
    <property type="entry name" value="SCP DOMAIN-CONTAINING PROTEIN"/>
    <property type="match status" value="1"/>
</dbReference>
<name>A0A381WIL4_9ZZZZ</name>
<feature type="non-terminal residue" evidence="2">
    <location>
        <position position="1"/>
    </location>
</feature>
<dbReference type="PROSITE" id="PS50005">
    <property type="entry name" value="TPR"/>
    <property type="match status" value="2"/>
</dbReference>
<dbReference type="CDD" id="cd05379">
    <property type="entry name" value="CAP_bacterial"/>
    <property type="match status" value="1"/>
</dbReference>
<dbReference type="Pfam" id="PF00515">
    <property type="entry name" value="TPR_1"/>
    <property type="match status" value="1"/>
</dbReference>
<dbReference type="InterPro" id="IPR014044">
    <property type="entry name" value="CAP_dom"/>
</dbReference>
<accession>A0A381WIL4</accession>
<evidence type="ECO:0000313" key="2">
    <source>
        <dbReference type="EMBL" id="SVA52309.1"/>
    </source>
</evidence>
<sequence length="343" mass="38019">VFFWILLVFPGAAYGQQVVPELNELAAEALELLNLSRQEAGLDPLSPHKALSILATRHSQEQAVRQRVSHYSYEFGLSTERRVLISYPTIHRLAENVARNRSVKLLHEALLRSEGHRRNRMDPKFTHVGIGLARANPASLYLTEIFVAASKVGPLGEPVAFYFDASPGSYEQGDEPLVELGAHVITVGPPGPDDPEHWTVRGIEAYQSGDLKAAAKFFQKSLSLDPGYRYAKYNLSRVLLEAGLPDDAITLLDELLQDDPTDLDAMVTRGTAAILLEDFKAAEGIFRAVLVQRLDDATSWYDLGLALEYQDQLSEAESAYRQALHIDPTLVPAQIGLVRITRH</sequence>
<dbReference type="Gene3D" id="3.40.33.10">
    <property type="entry name" value="CAP"/>
    <property type="match status" value="1"/>
</dbReference>
<dbReference type="SUPFAM" id="SSF48452">
    <property type="entry name" value="TPR-like"/>
    <property type="match status" value="1"/>
</dbReference>
<dbReference type="InterPro" id="IPR019734">
    <property type="entry name" value="TPR_rpt"/>
</dbReference>
<organism evidence="2">
    <name type="scientific">marine metagenome</name>
    <dbReference type="NCBI Taxonomy" id="408172"/>
    <lineage>
        <taxon>unclassified sequences</taxon>
        <taxon>metagenomes</taxon>
        <taxon>ecological metagenomes</taxon>
    </lineage>
</organism>
<dbReference type="SUPFAM" id="SSF55797">
    <property type="entry name" value="PR-1-like"/>
    <property type="match status" value="1"/>
</dbReference>
<protein>
    <recommendedName>
        <fullName evidence="1">SCP domain-containing protein</fullName>
    </recommendedName>
</protein>
<dbReference type="InterPro" id="IPR035940">
    <property type="entry name" value="CAP_sf"/>
</dbReference>
<feature type="domain" description="SCP" evidence="1">
    <location>
        <begin position="30"/>
        <end position="139"/>
    </location>
</feature>
<dbReference type="AlphaFoldDB" id="A0A381WIL4"/>
<proteinExistence type="predicted"/>
<dbReference type="Gene3D" id="1.25.40.10">
    <property type="entry name" value="Tetratricopeptide repeat domain"/>
    <property type="match status" value="1"/>
</dbReference>
<dbReference type="PANTHER" id="PTHR31157:SF1">
    <property type="entry name" value="SCP DOMAIN-CONTAINING PROTEIN"/>
    <property type="match status" value="1"/>
</dbReference>
<dbReference type="EMBL" id="UINC01011917">
    <property type="protein sequence ID" value="SVA52309.1"/>
    <property type="molecule type" value="Genomic_DNA"/>
</dbReference>
<evidence type="ECO:0000259" key="1">
    <source>
        <dbReference type="Pfam" id="PF00188"/>
    </source>
</evidence>
<dbReference type="InterPro" id="IPR011990">
    <property type="entry name" value="TPR-like_helical_dom_sf"/>
</dbReference>
<dbReference type="Pfam" id="PF14559">
    <property type="entry name" value="TPR_19"/>
    <property type="match status" value="1"/>
</dbReference>
<reference evidence="2" key="1">
    <citation type="submission" date="2018-05" db="EMBL/GenBank/DDBJ databases">
        <authorList>
            <person name="Lanie J.A."/>
            <person name="Ng W.-L."/>
            <person name="Kazmierczak K.M."/>
            <person name="Andrzejewski T.M."/>
            <person name="Davidsen T.M."/>
            <person name="Wayne K.J."/>
            <person name="Tettelin H."/>
            <person name="Glass J.I."/>
            <person name="Rusch D."/>
            <person name="Podicherti R."/>
            <person name="Tsui H.-C.T."/>
            <person name="Winkler M.E."/>
        </authorList>
    </citation>
    <scope>NUCLEOTIDE SEQUENCE</scope>
</reference>